<organism evidence="2 3">
    <name type="scientific">Ancylostoma caninum</name>
    <name type="common">Dog hookworm</name>
    <dbReference type="NCBI Taxonomy" id="29170"/>
    <lineage>
        <taxon>Eukaryota</taxon>
        <taxon>Metazoa</taxon>
        <taxon>Ecdysozoa</taxon>
        <taxon>Nematoda</taxon>
        <taxon>Chromadorea</taxon>
        <taxon>Rhabditida</taxon>
        <taxon>Rhabditina</taxon>
        <taxon>Rhabditomorpha</taxon>
        <taxon>Strongyloidea</taxon>
        <taxon>Ancylostomatidae</taxon>
        <taxon>Ancylostomatinae</taxon>
        <taxon>Ancylostoma</taxon>
    </lineage>
</organism>
<sequence>MSTENVVIRTPGRSDDEPEPYYSPEKTMFEEMCEKTLPELRSSRRKSSNCEGLSKPRRRSKSRRRTPRVMRWRKLMATSKWATPWNKRTSRQCSQPEQTSLLGRTAMDVRMPAEGHLLTPQ</sequence>
<feature type="compositionally biased region" description="Polar residues" evidence="1">
    <location>
        <begin position="91"/>
        <end position="102"/>
    </location>
</feature>
<reference evidence="2 3" key="1">
    <citation type="submission" date="2014-10" db="EMBL/GenBank/DDBJ databases">
        <title>Draft genome of the hookworm Ancylostoma caninum.</title>
        <authorList>
            <person name="Mitreva M."/>
        </authorList>
    </citation>
    <scope>NUCLEOTIDE SEQUENCE [LARGE SCALE GENOMIC DNA]</scope>
    <source>
        <strain evidence="2 3">Baltimore</strain>
    </source>
</reference>
<evidence type="ECO:0000256" key="1">
    <source>
        <dbReference type="SAM" id="MobiDB-lite"/>
    </source>
</evidence>
<evidence type="ECO:0000313" key="2">
    <source>
        <dbReference type="EMBL" id="RCN36492.1"/>
    </source>
</evidence>
<gene>
    <name evidence="2" type="ORF">ANCCAN_17620</name>
</gene>
<evidence type="ECO:0000313" key="3">
    <source>
        <dbReference type="Proteomes" id="UP000252519"/>
    </source>
</evidence>
<name>A0A368FWJ7_ANCCA</name>
<dbReference type="EMBL" id="JOJR01000552">
    <property type="protein sequence ID" value="RCN36492.1"/>
    <property type="molecule type" value="Genomic_DNA"/>
</dbReference>
<proteinExistence type="predicted"/>
<dbReference type="Proteomes" id="UP000252519">
    <property type="component" value="Unassembled WGS sequence"/>
</dbReference>
<keyword evidence="3" id="KW-1185">Reference proteome</keyword>
<feature type="compositionally biased region" description="Basic residues" evidence="1">
    <location>
        <begin position="55"/>
        <end position="68"/>
    </location>
</feature>
<feature type="region of interest" description="Disordered" evidence="1">
    <location>
        <begin position="83"/>
        <end position="121"/>
    </location>
</feature>
<feature type="compositionally biased region" description="Basic and acidic residues" evidence="1">
    <location>
        <begin position="27"/>
        <end position="42"/>
    </location>
</feature>
<protein>
    <submittedName>
        <fullName evidence="2">Uncharacterized protein</fullName>
    </submittedName>
</protein>
<dbReference type="AlphaFoldDB" id="A0A368FWJ7"/>
<accession>A0A368FWJ7</accession>
<feature type="region of interest" description="Disordered" evidence="1">
    <location>
        <begin position="1"/>
        <end position="68"/>
    </location>
</feature>
<comment type="caution">
    <text evidence="2">The sequence shown here is derived from an EMBL/GenBank/DDBJ whole genome shotgun (WGS) entry which is preliminary data.</text>
</comment>